<dbReference type="SUPFAM" id="SSF56784">
    <property type="entry name" value="HAD-like"/>
    <property type="match status" value="1"/>
</dbReference>
<dbReference type="InterPro" id="IPR023214">
    <property type="entry name" value="HAD_sf"/>
</dbReference>
<keyword evidence="3" id="KW-1003">Cell membrane</keyword>
<dbReference type="Proteomes" id="UP000239863">
    <property type="component" value="Unassembled WGS sequence"/>
</dbReference>
<feature type="domain" description="Cation-transporting P-type ATPase N-terminal" evidence="11">
    <location>
        <begin position="5"/>
        <end position="68"/>
    </location>
</feature>
<feature type="transmembrane region" description="Helical" evidence="9">
    <location>
        <begin position="770"/>
        <end position="788"/>
    </location>
</feature>
<feature type="transmembrane region" description="Helical" evidence="9">
    <location>
        <begin position="275"/>
        <end position="297"/>
    </location>
</feature>
<evidence type="ECO:0000256" key="9">
    <source>
        <dbReference type="SAM" id="Phobius"/>
    </source>
</evidence>
<dbReference type="GO" id="GO:1902600">
    <property type="term" value="P:proton transmembrane transport"/>
    <property type="evidence" value="ECO:0007669"/>
    <property type="project" value="TreeGrafter"/>
</dbReference>
<protein>
    <submittedName>
        <fullName evidence="12">P-type E1-E2 ATPase</fullName>
    </submittedName>
</protein>
<evidence type="ECO:0000256" key="8">
    <source>
        <dbReference type="ARBA" id="ARBA00023136"/>
    </source>
</evidence>
<dbReference type="SUPFAM" id="SSF81665">
    <property type="entry name" value="Calcium ATPase, transmembrane domain M"/>
    <property type="match status" value="1"/>
</dbReference>
<dbReference type="InterPro" id="IPR004014">
    <property type="entry name" value="ATPase_P-typ_cation-transptr_N"/>
</dbReference>
<feature type="transmembrane region" description="Helical" evidence="9">
    <location>
        <begin position="800"/>
        <end position="820"/>
    </location>
</feature>
<keyword evidence="6" id="KW-0067">ATP-binding</keyword>
<evidence type="ECO:0000256" key="4">
    <source>
        <dbReference type="ARBA" id="ARBA00022692"/>
    </source>
</evidence>
<feature type="transmembrane region" description="Helical" evidence="9">
    <location>
        <begin position="742"/>
        <end position="764"/>
    </location>
</feature>
<dbReference type="OrthoDB" id="1937481at2"/>
<feature type="transmembrane region" description="Helical" evidence="9">
    <location>
        <begin position="704"/>
        <end position="721"/>
    </location>
</feature>
<dbReference type="STRING" id="37659.GCA_000703125_02764"/>
<dbReference type="EMBL" id="PTIS01000001">
    <property type="protein sequence ID" value="PPK49532.1"/>
    <property type="molecule type" value="Genomic_DNA"/>
</dbReference>
<dbReference type="GO" id="GO:0036376">
    <property type="term" value="P:sodium ion export across plasma membrane"/>
    <property type="evidence" value="ECO:0007669"/>
    <property type="project" value="TreeGrafter"/>
</dbReference>
<feature type="transmembrane region" description="Helical" evidence="9">
    <location>
        <begin position="242"/>
        <end position="263"/>
    </location>
</feature>
<dbReference type="PRINTS" id="PR00121">
    <property type="entry name" value="NAKATPASE"/>
</dbReference>
<name>A0A2S6G0T1_9CLOT</name>
<keyword evidence="4 9" id="KW-0812">Transmembrane</keyword>
<evidence type="ECO:0000313" key="13">
    <source>
        <dbReference type="Proteomes" id="UP000239863"/>
    </source>
</evidence>
<evidence type="ECO:0000259" key="10">
    <source>
        <dbReference type="Pfam" id="PF00122"/>
    </source>
</evidence>
<organism evidence="12 13">
    <name type="scientific">Clostridium algidicarnis DSM 15099</name>
    <dbReference type="NCBI Taxonomy" id="1121295"/>
    <lineage>
        <taxon>Bacteria</taxon>
        <taxon>Bacillati</taxon>
        <taxon>Bacillota</taxon>
        <taxon>Clostridia</taxon>
        <taxon>Eubacteriales</taxon>
        <taxon>Clostridiaceae</taxon>
        <taxon>Clostridium</taxon>
    </lineage>
</organism>
<dbReference type="InterPro" id="IPR023298">
    <property type="entry name" value="ATPase_P-typ_TM_dom_sf"/>
</dbReference>
<keyword evidence="5" id="KW-0547">Nucleotide-binding</keyword>
<feature type="transmembrane region" description="Helical" evidence="9">
    <location>
        <begin position="81"/>
        <end position="100"/>
    </location>
</feature>
<evidence type="ECO:0000256" key="3">
    <source>
        <dbReference type="ARBA" id="ARBA00022475"/>
    </source>
</evidence>
<accession>A0A2S6G0T1</accession>
<comment type="caution">
    <text evidence="12">The sequence shown here is derived from an EMBL/GenBank/DDBJ whole genome shotgun (WGS) entry which is preliminary data.</text>
</comment>
<dbReference type="InterPro" id="IPR036412">
    <property type="entry name" value="HAD-like_sf"/>
</dbReference>
<dbReference type="GO" id="GO:0005886">
    <property type="term" value="C:plasma membrane"/>
    <property type="evidence" value="ECO:0007669"/>
    <property type="project" value="UniProtKB-SubCell"/>
</dbReference>
<dbReference type="InterPro" id="IPR008250">
    <property type="entry name" value="ATPase_P-typ_transduc_dom_A_sf"/>
</dbReference>
<dbReference type="SUPFAM" id="SSF81653">
    <property type="entry name" value="Calcium ATPase, transduction domain A"/>
    <property type="match status" value="1"/>
</dbReference>
<dbReference type="Gene3D" id="3.40.1110.10">
    <property type="entry name" value="Calcium-transporting ATPase, cytoplasmic domain N"/>
    <property type="match status" value="1"/>
</dbReference>
<dbReference type="RefSeq" id="WP_104408912.1">
    <property type="nucleotide sequence ID" value="NZ_PTIS01000001.1"/>
</dbReference>
<evidence type="ECO:0000313" key="12">
    <source>
        <dbReference type="EMBL" id="PPK49532.1"/>
    </source>
</evidence>
<dbReference type="InterPro" id="IPR050510">
    <property type="entry name" value="Cation_transp_ATPase_P-type"/>
</dbReference>
<dbReference type="InterPro" id="IPR023299">
    <property type="entry name" value="ATPase_P-typ_cyto_dom_N"/>
</dbReference>
<dbReference type="NCBIfam" id="TIGR01494">
    <property type="entry name" value="ATPase_P-type"/>
    <property type="match status" value="1"/>
</dbReference>
<feature type="transmembrane region" description="Helical" evidence="9">
    <location>
        <begin position="672"/>
        <end position="692"/>
    </location>
</feature>
<dbReference type="GO" id="GO:0005524">
    <property type="term" value="F:ATP binding"/>
    <property type="evidence" value="ECO:0007669"/>
    <property type="project" value="UniProtKB-KW"/>
</dbReference>
<evidence type="ECO:0000256" key="2">
    <source>
        <dbReference type="ARBA" id="ARBA00005675"/>
    </source>
</evidence>
<sequence length="849" mass="97399">MNKFYNMTWSFVLETLKTDQYNGLSKEEIIKRRNAFGANILEMNEPLSIINLIVRKLLNVWVLYSLILILVNVYFGEILISIIIFALLLFTLIFNIKIAYKNEKPLRKLQNLNNTICTVLRDKVISNISCKELVVGDIVILDKNFISPADIRLIESEDLKVRETLVTGEDYSAEKYETKIEEKNIPLSDMKNIIFKGSKIIKGSGRGVVTAIGEETEIGKTVKVLVYDRKEKQRLDDKVTRNVNLISFIFLVLTIVLFILTLYKSKDIQSSIYLINYLLLGFSPCSFLIAFNIYSIYIKNYWKKQDVYIKGMSIFYLMNGIDMIFLDKVGAISENNMYIKKIYTDGITYNISKENEINNIHLDRFLNIALLCNNGSYDFNRNTGTGDIIDQALIKYGNEFSLNKNVLLKEQRRIFEIPYDSDKRIQTSLNKIDNNFRANIKGAVDILLERCTHIMKNGIEKEITPEDVIEIKNADISISSKGLRTIGFAYRNFNYEPSALENIESNLVLLGIAGFENPLKENINEEMLSLKEKGIRIAIATEENKLTANDWGQDIKLIKSIEEIWSGIEMKYMDDIELSKSINKIKIFSRISSEDKVNIVEKWNEGALKVLCAGENMTELPAMNKASVSIAVGSSSEAVKTLSDVYIKKDYISKLNKLINLSPKLLIQIKRALEYLFTSSLILIILLVLNFFKYESFNIDKYVIIILVGIMIPVGTLKILISINRDSEFNKPDNISIRFLRTIIKSGIMGILIYGIYKMNLIFFNESSKQQIYLLATSYFIIKSFNGGTKYSLSKAITRMLFLVQGVGLFLIVFISTNYFHSYMQINDIILFVIFSIVCYLFTRQKPEL</sequence>
<feature type="transmembrane region" description="Helical" evidence="9">
    <location>
        <begin position="826"/>
        <end position="843"/>
    </location>
</feature>
<dbReference type="AlphaFoldDB" id="A0A2S6G0T1"/>
<dbReference type="GO" id="GO:0006883">
    <property type="term" value="P:intracellular sodium ion homeostasis"/>
    <property type="evidence" value="ECO:0007669"/>
    <property type="project" value="TreeGrafter"/>
</dbReference>
<dbReference type="Pfam" id="PF00690">
    <property type="entry name" value="Cation_ATPase_N"/>
    <property type="match status" value="1"/>
</dbReference>
<dbReference type="GO" id="GO:0005391">
    <property type="term" value="F:P-type sodium:potassium-exchanging transporter activity"/>
    <property type="evidence" value="ECO:0007669"/>
    <property type="project" value="TreeGrafter"/>
</dbReference>
<evidence type="ECO:0000256" key="1">
    <source>
        <dbReference type="ARBA" id="ARBA00004651"/>
    </source>
</evidence>
<evidence type="ECO:0000259" key="11">
    <source>
        <dbReference type="Pfam" id="PF00690"/>
    </source>
</evidence>
<dbReference type="GO" id="GO:1990573">
    <property type="term" value="P:potassium ion import across plasma membrane"/>
    <property type="evidence" value="ECO:0007669"/>
    <property type="project" value="TreeGrafter"/>
</dbReference>
<comment type="subcellular location">
    <subcellularLocation>
        <location evidence="1">Cell membrane</location>
        <topology evidence="1">Multi-pass membrane protein</topology>
    </subcellularLocation>
</comment>
<keyword evidence="8 9" id="KW-0472">Membrane</keyword>
<dbReference type="GO" id="GO:0030007">
    <property type="term" value="P:intracellular potassium ion homeostasis"/>
    <property type="evidence" value="ECO:0007669"/>
    <property type="project" value="TreeGrafter"/>
</dbReference>
<dbReference type="Pfam" id="PF13246">
    <property type="entry name" value="Cation_ATPase"/>
    <property type="match status" value="1"/>
</dbReference>
<dbReference type="PANTHER" id="PTHR43294:SF21">
    <property type="entry name" value="CATION TRANSPORTING ATPASE"/>
    <property type="match status" value="1"/>
</dbReference>
<dbReference type="SUPFAM" id="SSF81660">
    <property type="entry name" value="Metal cation-transporting ATPase, ATP-binding domain N"/>
    <property type="match status" value="1"/>
</dbReference>
<dbReference type="Gene3D" id="3.40.50.1000">
    <property type="entry name" value="HAD superfamily/HAD-like"/>
    <property type="match status" value="1"/>
</dbReference>
<feature type="domain" description="P-type ATPase A" evidence="10">
    <location>
        <begin position="112"/>
        <end position="224"/>
    </location>
</feature>
<evidence type="ECO:0000256" key="5">
    <source>
        <dbReference type="ARBA" id="ARBA00022741"/>
    </source>
</evidence>
<evidence type="ECO:0000256" key="7">
    <source>
        <dbReference type="ARBA" id="ARBA00022989"/>
    </source>
</evidence>
<dbReference type="GO" id="GO:0016887">
    <property type="term" value="F:ATP hydrolysis activity"/>
    <property type="evidence" value="ECO:0007669"/>
    <property type="project" value="InterPro"/>
</dbReference>
<feature type="transmembrane region" description="Helical" evidence="9">
    <location>
        <begin position="57"/>
        <end position="75"/>
    </location>
</feature>
<dbReference type="Pfam" id="PF00122">
    <property type="entry name" value="E1-E2_ATPase"/>
    <property type="match status" value="1"/>
</dbReference>
<keyword evidence="7 9" id="KW-1133">Transmembrane helix</keyword>
<gene>
    <name evidence="12" type="ORF">BD821_101193</name>
</gene>
<dbReference type="PANTHER" id="PTHR43294">
    <property type="entry name" value="SODIUM/POTASSIUM-TRANSPORTING ATPASE SUBUNIT ALPHA"/>
    <property type="match status" value="1"/>
</dbReference>
<proteinExistence type="inferred from homology"/>
<comment type="similarity">
    <text evidence="2">Belongs to the cation transport ATPase (P-type) (TC 3.A.3) family. Type IIA subfamily.</text>
</comment>
<dbReference type="PRINTS" id="PR00119">
    <property type="entry name" value="CATATPASE"/>
</dbReference>
<dbReference type="InterPro" id="IPR001757">
    <property type="entry name" value="P_typ_ATPase"/>
</dbReference>
<dbReference type="InterPro" id="IPR059000">
    <property type="entry name" value="ATPase_P-type_domA"/>
</dbReference>
<reference evidence="12 13" key="1">
    <citation type="submission" date="2018-02" db="EMBL/GenBank/DDBJ databases">
        <title>Genomic Encyclopedia of Archaeal and Bacterial Type Strains, Phase II (KMG-II): from individual species to whole genera.</title>
        <authorList>
            <person name="Goeker M."/>
        </authorList>
    </citation>
    <scope>NUCLEOTIDE SEQUENCE [LARGE SCALE GENOMIC DNA]</scope>
    <source>
        <strain evidence="12 13">DSM 15099</strain>
    </source>
</reference>
<evidence type="ECO:0000256" key="6">
    <source>
        <dbReference type="ARBA" id="ARBA00022840"/>
    </source>
</evidence>
<dbReference type="Gene3D" id="2.70.150.10">
    <property type="entry name" value="Calcium-transporting ATPase, cytoplasmic transduction domain A"/>
    <property type="match status" value="1"/>
</dbReference>